<evidence type="ECO:0000313" key="2">
    <source>
        <dbReference type="EMBL" id="ACL16437.1"/>
    </source>
</evidence>
<dbReference type="OrthoDB" id="308128at2157"/>
<dbReference type="AlphaFoldDB" id="B8GH32"/>
<organism evidence="2 3">
    <name type="scientific">Methanosphaerula palustris (strain ATCC BAA-1556 / DSM 19958 / E1-9c)</name>
    <dbReference type="NCBI Taxonomy" id="521011"/>
    <lineage>
        <taxon>Archaea</taxon>
        <taxon>Methanobacteriati</taxon>
        <taxon>Methanobacteriota</taxon>
        <taxon>Stenosarchaea group</taxon>
        <taxon>Methanomicrobia</taxon>
        <taxon>Methanomicrobiales</taxon>
        <taxon>Methanoregulaceae</taxon>
        <taxon>Methanosphaerula</taxon>
    </lineage>
</organism>
<dbReference type="HOGENOM" id="CLU_065947_5_0_2"/>
<dbReference type="KEGG" id="mpl:Mpal_1091"/>
<gene>
    <name evidence="2" type="ordered locus">Mpal_1091</name>
</gene>
<name>B8GH32_METPE</name>
<evidence type="ECO:0000313" key="3">
    <source>
        <dbReference type="Proteomes" id="UP000002457"/>
    </source>
</evidence>
<dbReference type="RefSeq" id="WP_012617756.1">
    <property type="nucleotide sequence ID" value="NC_011832.1"/>
</dbReference>
<sequence>MISPESFKQLVGEWAKICNVEIKEIHLRKMKNKWASCSSRGRLTFDPAILQQSKDERKKIIVHELLHLKYPNHGKMFRALLNAYTADKEID</sequence>
<dbReference type="PANTHER" id="PTHR30399">
    <property type="entry name" value="UNCHARACTERIZED PROTEIN YGJP"/>
    <property type="match status" value="1"/>
</dbReference>
<dbReference type="Gene3D" id="3.30.2010.10">
    <property type="entry name" value="Metalloproteases ('zincins'), catalytic domain"/>
    <property type="match status" value="1"/>
</dbReference>
<dbReference type="GeneID" id="7271008"/>
<protein>
    <recommendedName>
        <fullName evidence="1">YgjP-like metallopeptidase domain-containing protein</fullName>
    </recommendedName>
</protein>
<dbReference type="EMBL" id="CP001338">
    <property type="protein sequence ID" value="ACL16437.1"/>
    <property type="molecule type" value="Genomic_DNA"/>
</dbReference>
<feature type="domain" description="YgjP-like metallopeptidase" evidence="1">
    <location>
        <begin position="6"/>
        <end position="87"/>
    </location>
</feature>
<proteinExistence type="predicted"/>
<accession>B8GH32</accession>
<dbReference type="InterPro" id="IPR002725">
    <property type="entry name" value="YgjP-like_metallopeptidase"/>
</dbReference>
<dbReference type="Pfam" id="PF01863">
    <property type="entry name" value="YgjP-like"/>
    <property type="match status" value="1"/>
</dbReference>
<dbReference type="eggNOG" id="arCOG02625">
    <property type="taxonomic scope" value="Archaea"/>
</dbReference>
<keyword evidence="3" id="KW-1185">Reference proteome</keyword>
<dbReference type="Proteomes" id="UP000002457">
    <property type="component" value="Chromosome"/>
</dbReference>
<dbReference type="InterPro" id="IPR053136">
    <property type="entry name" value="UTP_pyrophosphatase-like"/>
</dbReference>
<dbReference type="PANTHER" id="PTHR30399:SF1">
    <property type="entry name" value="UTP PYROPHOSPHATASE"/>
    <property type="match status" value="1"/>
</dbReference>
<dbReference type="CDD" id="cd07344">
    <property type="entry name" value="M48_yhfN_like"/>
    <property type="match status" value="1"/>
</dbReference>
<evidence type="ECO:0000259" key="1">
    <source>
        <dbReference type="Pfam" id="PF01863"/>
    </source>
</evidence>
<dbReference type="STRING" id="521011.Mpal_1091"/>
<reference evidence="2 3" key="1">
    <citation type="journal article" date="2015" name="Genome Announc.">
        <title>Complete Genome Sequence of Methanosphaerula palustris E1-9CT, a Hydrogenotrophic Methanogen Isolated from a Minerotrophic Fen Peatland.</title>
        <authorList>
            <person name="Cadillo-Quiroz H."/>
            <person name="Browne P."/>
            <person name="Kyrpides N."/>
            <person name="Woyke T."/>
            <person name="Goodwin L."/>
            <person name="Detter C."/>
            <person name="Yavitt J.B."/>
            <person name="Zinder S.H."/>
        </authorList>
    </citation>
    <scope>NUCLEOTIDE SEQUENCE [LARGE SCALE GENOMIC DNA]</scope>
    <source>
        <strain evidence="3">ATCC BAA-1556 / DSM 19958 / E1-9c</strain>
    </source>
</reference>